<accession>A0A1H0ESK7</accession>
<dbReference type="AlphaFoldDB" id="A0A1H0ESK7"/>
<dbReference type="InterPro" id="IPR011990">
    <property type="entry name" value="TPR-like_helical_dom_sf"/>
</dbReference>
<sequence length="163" mass="17112">MTMVAEPRDRDGTIEGGSWEDAILRGDLRQTLGLKTQDLVFGLRIAHAHQERGDLAGALRLFGALVLCDPTDPQFQHGLAQCGLAAGHFALAVQAASAMIASDPRSPAGFLISGLGCAGLGEREAAREDLDHAAQLAREMGDVTVLKSAERALAALADRTALD</sequence>
<evidence type="ECO:0008006" key="3">
    <source>
        <dbReference type="Google" id="ProtNLM"/>
    </source>
</evidence>
<dbReference type="SUPFAM" id="SSF48452">
    <property type="entry name" value="TPR-like"/>
    <property type="match status" value="1"/>
</dbReference>
<gene>
    <name evidence="1" type="ORF">SAMN05192530_102199</name>
</gene>
<organism evidence="1 2">
    <name type="scientific">Aureimonas jatrophae</name>
    <dbReference type="NCBI Taxonomy" id="1166073"/>
    <lineage>
        <taxon>Bacteria</taxon>
        <taxon>Pseudomonadati</taxon>
        <taxon>Pseudomonadota</taxon>
        <taxon>Alphaproteobacteria</taxon>
        <taxon>Hyphomicrobiales</taxon>
        <taxon>Aurantimonadaceae</taxon>
        <taxon>Aureimonas</taxon>
    </lineage>
</organism>
<name>A0A1H0ESK7_9HYPH</name>
<proteinExistence type="predicted"/>
<reference evidence="1 2" key="1">
    <citation type="submission" date="2016-10" db="EMBL/GenBank/DDBJ databases">
        <authorList>
            <person name="de Groot N.N."/>
        </authorList>
    </citation>
    <scope>NUCLEOTIDE SEQUENCE [LARGE SCALE GENOMIC DNA]</scope>
    <source>
        <strain evidence="2">L7-484,KACC 16230,DSM 25025</strain>
    </source>
</reference>
<protein>
    <recommendedName>
        <fullName evidence="3">Tetratricopeptide repeat-containing protein</fullName>
    </recommendedName>
</protein>
<dbReference type="Proteomes" id="UP000198793">
    <property type="component" value="Unassembled WGS sequence"/>
</dbReference>
<evidence type="ECO:0000313" key="1">
    <source>
        <dbReference type="EMBL" id="SDN85340.1"/>
    </source>
</evidence>
<dbReference type="EMBL" id="FNIT01000002">
    <property type="protein sequence ID" value="SDN85340.1"/>
    <property type="molecule type" value="Genomic_DNA"/>
</dbReference>
<evidence type="ECO:0000313" key="2">
    <source>
        <dbReference type="Proteomes" id="UP000198793"/>
    </source>
</evidence>
<keyword evidence="2" id="KW-1185">Reference proteome</keyword>
<dbReference type="STRING" id="1166073.SAMN05192530_102199"/>
<dbReference type="Gene3D" id="1.25.40.10">
    <property type="entry name" value="Tetratricopeptide repeat domain"/>
    <property type="match status" value="1"/>
</dbReference>